<sequence>MSITKNDGDTEISGLSSIRMILCTQRAKIIATLERTKRSLENEIVTYTAAIAEKVKNAETTDVNMKSDESEDKALQSAIQVYHEKISLLQRRVMKIDLDINIETSMMNLDQRYNGRADDEATCSYWVFDNFCPICRSNKSTRNSIAFTVPCGHDICDQCFNDYMLHVSNNQGSLICPGCRTVVESVLLVQLDEKKGLRNSLSVRTLYERRNLLETLLPQAARSIVEIWRFSSIRRGQ</sequence>
<dbReference type="InterPro" id="IPR018957">
    <property type="entry name" value="Znf_C3HC4_RING-type"/>
</dbReference>
<dbReference type="SMART" id="SM00184">
    <property type="entry name" value="RING"/>
    <property type="match status" value="1"/>
</dbReference>
<proteinExistence type="predicted"/>
<dbReference type="AlphaFoldDB" id="A0A0F6QA78"/>
<dbReference type="GO" id="GO:0005634">
    <property type="term" value="C:nucleus"/>
    <property type="evidence" value="ECO:0007669"/>
    <property type="project" value="UniProtKB-ARBA"/>
</dbReference>
<keyword evidence="3" id="KW-0862">Zinc</keyword>
<evidence type="ECO:0000259" key="5">
    <source>
        <dbReference type="PROSITE" id="PS50089"/>
    </source>
</evidence>
<evidence type="ECO:0000313" key="6">
    <source>
        <dbReference type="EMBL" id="AKD28083.1"/>
    </source>
</evidence>
<gene>
    <name evidence="6" type="primary">rfd</name>
</gene>
<dbReference type="Pfam" id="PF00097">
    <property type="entry name" value="zf-C3HC4"/>
    <property type="match status" value="1"/>
</dbReference>
<evidence type="ECO:0000256" key="1">
    <source>
        <dbReference type="ARBA" id="ARBA00022723"/>
    </source>
</evidence>
<feature type="domain" description="RING-type" evidence="5">
    <location>
        <begin position="132"/>
        <end position="180"/>
    </location>
</feature>
<dbReference type="Gene3D" id="3.30.40.10">
    <property type="entry name" value="Zinc/RING finger domain, C3HC4 (zinc finger)"/>
    <property type="match status" value="1"/>
</dbReference>
<evidence type="ECO:0000256" key="2">
    <source>
        <dbReference type="ARBA" id="ARBA00022771"/>
    </source>
</evidence>
<organism evidence="6">
    <name type="scientific">Glypta fumiferanae</name>
    <dbReference type="NCBI Taxonomy" id="389681"/>
    <lineage>
        <taxon>Eukaryota</taxon>
        <taxon>Metazoa</taxon>
        <taxon>Ecdysozoa</taxon>
        <taxon>Arthropoda</taxon>
        <taxon>Hexapoda</taxon>
        <taxon>Insecta</taxon>
        <taxon>Pterygota</taxon>
        <taxon>Neoptera</taxon>
        <taxon>Endopterygota</taxon>
        <taxon>Hymenoptera</taxon>
        <taxon>Apocrita</taxon>
        <taxon>Ichneumonoidea</taxon>
        <taxon>Ichneumonidae</taxon>
        <taxon>Banchinae</taxon>
        <taxon>Glypta</taxon>
    </lineage>
</organism>
<name>A0A0F6QA78_9HYME</name>
<dbReference type="EMBL" id="KP706798">
    <property type="protein sequence ID" value="AKD28083.1"/>
    <property type="molecule type" value="Genomic_DNA"/>
</dbReference>
<accession>A0A0F6QA78</accession>
<keyword evidence="1" id="KW-0479">Metal-binding</keyword>
<evidence type="ECO:0000256" key="4">
    <source>
        <dbReference type="PROSITE-ProRule" id="PRU00175"/>
    </source>
</evidence>
<dbReference type="SUPFAM" id="SSF57850">
    <property type="entry name" value="RING/U-box"/>
    <property type="match status" value="1"/>
</dbReference>
<dbReference type="InterPro" id="IPR013083">
    <property type="entry name" value="Znf_RING/FYVE/PHD"/>
</dbReference>
<dbReference type="GO" id="GO:0008270">
    <property type="term" value="F:zinc ion binding"/>
    <property type="evidence" value="ECO:0007669"/>
    <property type="project" value="UniProtKB-KW"/>
</dbReference>
<protein>
    <submittedName>
        <fullName evidence="6">Ring finger domain</fullName>
    </submittedName>
</protein>
<keyword evidence="2 4" id="KW-0863">Zinc-finger</keyword>
<dbReference type="PROSITE" id="PS50089">
    <property type="entry name" value="ZF_RING_2"/>
    <property type="match status" value="1"/>
</dbReference>
<dbReference type="InterPro" id="IPR001841">
    <property type="entry name" value="Znf_RING"/>
</dbReference>
<reference evidence="6" key="1">
    <citation type="journal article" date="2015" name="J. Virol.">
        <title>Genomic and Proteomic Analyses Indicate that Banchine and Campoplegine Polydnaviruses Have Similar, if Not Identical, Viral Ancestors.</title>
        <authorList>
            <person name="Beliveau C."/>
            <person name="Cohen A."/>
            <person name="Stewart D."/>
            <person name="Periquet G."/>
            <person name="Djoumad A."/>
            <person name="Kuhn L."/>
            <person name="Stoltz D."/>
            <person name="Volkoff A.-N."/>
            <person name="Herniou E."/>
            <person name="Drezen J.-M."/>
            <person name="Cusson M."/>
        </authorList>
    </citation>
    <scope>NUCLEOTIDE SEQUENCE</scope>
</reference>
<evidence type="ECO:0000256" key="3">
    <source>
        <dbReference type="ARBA" id="ARBA00022833"/>
    </source>
</evidence>